<dbReference type="RefSeq" id="WP_281044560.1">
    <property type="nucleotide sequence ID" value="NZ_JARYGZ010000001.1"/>
</dbReference>
<dbReference type="GO" id="GO:0046820">
    <property type="term" value="F:4-amino-4-deoxychorismate synthase activity"/>
    <property type="evidence" value="ECO:0007669"/>
    <property type="project" value="UniProtKB-EC"/>
</dbReference>
<dbReference type="SUPFAM" id="SSF56322">
    <property type="entry name" value="ADC synthase"/>
    <property type="match status" value="1"/>
</dbReference>
<comment type="caution">
    <text evidence="2">The sequence shown here is derived from an EMBL/GenBank/DDBJ whole genome shotgun (WGS) entry which is preliminary data.</text>
</comment>
<dbReference type="InterPro" id="IPR015890">
    <property type="entry name" value="Chorismate_C"/>
</dbReference>
<dbReference type="InterPro" id="IPR005801">
    <property type="entry name" value="ADC_synthase"/>
</dbReference>
<dbReference type="EMBL" id="JARYGZ010000001">
    <property type="protein sequence ID" value="MDH7639284.1"/>
    <property type="molecule type" value="Genomic_DNA"/>
</dbReference>
<dbReference type="EC" id="2.6.1.85" evidence="2"/>
<evidence type="ECO:0000259" key="1">
    <source>
        <dbReference type="Pfam" id="PF00425"/>
    </source>
</evidence>
<sequence>MRDGSRLYRGIEEVVIARAAHEIAPALERLSSRAGRWAGYLSYEAGLALEPKLAALRQPAATDDAPLLWFARFGCCERLDSAETNNWIKKRSEAPGRLEGMQPSIEQARYADAFARIADAIAAGDIYQANLTFPLSGRWTGDPFSIYAALRPAMGASHGAFLFDGERYLLSFSPELFFRLRGQAIHVRPMKGTSPRGRTAEEDGRYANALRNSIKDRAENLMIVDLLRNDLSRISVPGSVRVEQLFAIERYPTLHQMTSSVTSMVAPAIRTGDILGALFPCGSITGAPKIRAMQLIAEVEARRRGVYCGSIGRVDPSGDAEFNVAIRTLVLAADGTASLGIGSGVVADSAMSREWEECLLKARFLQAMTGATAQR</sequence>
<protein>
    <submittedName>
        <fullName evidence="2">Aminodeoxychorismate synthase component I</fullName>
        <ecNumber evidence="2">2.6.1.85</ecNumber>
    </submittedName>
</protein>
<dbReference type="Proteomes" id="UP001160625">
    <property type="component" value="Unassembled WGS sequence"/>
</dbReference>
<feature type="domain" description="Chorismate-utilising enzyme C-terminal" evidence="1">
    <location>
        <begin position="107"/>
        <end position="361"/>
    </location>
</feature>
<evidence type="ECO:0000313" key="3">
    <source>
        <dbReference type="Proteomes" id="UP001160625"/>
    </source>
</evidence>
<keyword evidence="2" id="KW-0808">Transferase</keyword>
<proteinExistence type="predicted"/>
<keyword evidence="3" id="KW-1185">Reference proteome</keyword>
<dbReference type="Gene3D" id="3.60.120.10">
    <property type="entry name" value="Anthranilate synthase"/>
    <property type="match status" value="1"/>
</dbReference>
<dbReference type="PRINTS" id="PR00095">
    <property type="entry name" value="ANTSNTHASEI"/>
</dbReference>
<evidence type="ECO:0000313" key="2">
    <source>
        <dbReference type="EMBL" id="MDH7639284.1"/>
    </source>
</evidence>
<keyword evidence="2" id="KW-0032">Aminotransferase</keyword>
<name>A0ABT6N1Y1_9SPHN</name>
<dbReference type="Pfam" id="PF00425">
    <property type="entry name" value="Chorismate_bind"/>
    <property type="match status" value="1"/>
</dbReference>
<dbReference type="PANTHER" id="PTHR11236">
    <property type="entry name" value="AMINOBENZOATE/ANTHRANILATE SYNTHASE"/>
    <property type="match status" value="1"/>
</dbReference>
<dbReference type="InterPro" id="IPR005802">
    <property type="entry name" value="ADC_synth_comp_1"/>
</dbReference>
<reference evidence="2" key="1">
    <citation type="submission" date="2023-04" db="EMBL/GenBank/DDBJ databases">
        <title>Sphingomonas sp. MAHUQ-71 isolated from rice field.</title>
        <authorList>
            <person name="Huq M.A."/>
        </authorList>
    </citation>
    <scope>NUCLEOTIDE SEQUENCE</scope>
    <source>
        <strain evidence="2">MAHUQ-71</strain>
    </source>
</reference>
<organism evidence="2 3">
    <name type="scientific">Sphingomonas oryzagri</name>
    <dbReference type="NCBI Taxonomy" id="3042314"/>
    <lineage>
        <taxon>Bacteria</taxon>
        <taxon>Pseudomonadati</taxon>
        <taxon>Pseudomonadota</taxon>
        <taxon>Alphaproteobacteria</taxon>
        <taxon>Sphingomonadales</taxon>
        <taxon>Sphingomonadaceae</taxon>
        <taxon>Sphingomonas</taxon>
    </lineage>
</organism>
<dbReference type="PANTHER" id="PTHR11236:SF50">
    <property type="entry name" value="AMINODEOXYCHORISMATE SYNTHASE COMPONENT 1"/>
    <property type="match status" value="1"/>
</dbReference>
<accession>A0ABT6N1Y1</accession>
<dbReference type="InterPro" id="IPR019999">
    <property type="entry name" value="Anth_synth_I-like"/>
</dbReference>
<gene>
    <name evidence="2" type="primary">pabB</name>
    <name evidence="2" type="ORF">QGN17_11135</name>
</gene>
<dbReference type="NCBIfam" id="TIGR00553">
    <property type="entry name" value="pabB"/>
    <property type="match status" value="1"/>
</dbReference>